<organism evidence="1 2">
    <name type="scientific">Leptolyngbya cf. ectocarpi LEGE 11479</name>
    <dbReference type="NCBI Taxonomy" id="1828722"/>
    <lineage>
        <taxon>Bacteria</taxon>
        <taxon>Bacillati</taxon>
        <taxon>Cyanobacteriota</taxon>
        <taxon>Cyanophyceae</taxon>
        <taxon>Leptolyngbyales</taxon>
        <taxon>Leptolyngbyaceae</taxon>
        <taxon>Leptolyngbya group</taxon>
        <taxon>Leptolyngbya</taxon>
    </lineage>
</organism>
<dbReference type="AlphaFoldDB" id="A0A928X0V5"/>
<comment type="caution">
    <text evidence="1">The sequence shown here is derived from an EMBL/GenBank/DDBJ whole genome shotgun (WGS) entry which is preliminary data.</text>
</comment>
<dbReference type="RefSeq" id="WP_193990216.1">
    <property type="nucleotide sequence ID" value="NZ_JADEXP010000005.1"/>
</dbReference>
<name>A0A928X0V5_LEPEC</name>
<sequence length="98" mass="10932">MSQEMLEAAVSAVRIGQFEEGIHVLECIASEVRPPDKLYYSANIWLVRAYKESGQLPAAIRLCRQLATSSHPKVQVWAQQALPILRQPAKGARRLGSF</sequence>
<dbReference type="Proteomes" id="UP000615026">
    <property type="component" value="Unassembled WGS sequence"/>
</dbReference>
<reference evidence="1" key="1">
    <citation type="submission" date="2020-10" db="EMBL/GenBank/DDBJ databases">
        <authorList>
            <person name="Castelo-Branco R."/>
            <person name="Eusebio N."/>
            <person name="Adriana R."/>
            <person name="Vieira A."/>
            <person name="Brugerolle De Fraissinette N."/>
            <person name="Rezende De Castro R."/>
            <person name="Schneider M.P."/>
            <person name="Vasconcelos V."/>
            <person name="Leao P.N."/>
        </authorList>
    </citation>
    <scope>NUCLEOTIDE SEQUENCE</scope>
    <source>
        <strain evidence="1">LEGE 11479</strain>
    </source>
</reference>
<protein>
    <recommendedName>
        <fullName evidence="3">Tetratricopeptide repeat protein</fullName>
    </recommendedName>
</protein>
<accession>A0A928X0V5</accession>
<proteinExistence type="predicted"/>
<keyword evidence="2" id="KW-1185">Reference proteome</keyword>
<evidence type="ECO:0000313" key="1">
    <source>
        <dbReference type="EMBL" id="MBE9065341.1"/>
    </source>
</evidence>
<dbReference type="EMBL" id="JADEXP010000005">
    <property type="protein sequence ID" value="MBE9065341.1"/>
    <property type="molecule type" value="Genomic_DNA"/>
</dbReference>
<evidence type="ECO:0000313" key="2">
    <source>
        <dbReference type="Proteomes" id="UP000615026"/>
    </source>
</evidence>
<evidence type="ECO:0008006" key="3">
    <source>
        <dbReference type="Google" id="ProtNLM"/>
    </source>
</evidence>
<gene>
    <name evidence="1" type="ORF">IQ260_01600</name>
</gene>